<dbReference type="PANTHER" id="PTHR12151">
    <property type="entry name" value="ELECTRON TRANSPORT PROTIN SCO1/SENC FAMILY MEMBER"/>
    <property type="match status" value="1"/>
</dbReference>
<feature type="disulfide bond" description="Redox-active" evidence="4">
    <location>
        <begin position="79"/>
        <end position="83"/>
    </location>
</feature>
<keyword evidence="2 3" id="KW-0186">Copper</keyword>
<dbReference type="RefSeq" id="WP_169562591.1">
    <property type="nucleotide sequence ID" value="NZ_JAAXYH010000001.1"/>
</dbReference>
<dbReference type="EMBL" id="JAAXYH010000001">
    <property type="protein sequence ID" value="NMH63952.1"/>
    <property type="molecule type" value="Genomic_DNA"/>
</dbReference>
<evidence type="ECO:0000313" key="7">
    <source>
        <dbReference type="Proteomes" id="UP000737113"/>
    </source>
</evidence>
<accession>A0A972JK40</accession>
<dbReference type="CDD" id="cd02968">
    <property type="entry name" value="SCO"/>
    <property type="match status" value="1"/>
</dbReference>
<keyword evidence="3" id="KW-0479">Metal-binding</keyword>
<feature type="binding site" evidence="3">
    <location>
        <position position="172"/>
    </location>
    <ligand>
        <name>Cu cation</name>
        <dbReference type="ChEBI" id="CHEBI:23378"/>
    </ligand>
</feature>
<organism evidence="6 7">
    <name type="scientific">Shewanella salipaludis</name>
    <dbReference type="NCBI Taxonomy" id="2723052"/>
    <lineage>
        <taxon>Bacteria</taxon>
        <taxon>Pseudomonadati</taxon>
        <taxon>Pseudomonadota</taxon>
        <taxon>Gammaproteobacteria</taxon>
        <taxon>Alteromonadales</taxon>
        <taxon>Shewanellaceae</taxon>
        <taxon>Shewanella</taxon>
    </lineage>
</organism>
<gene>
    <name evidence="6" type="ORF">HC757_02005</name>
</gene>
<reference evidence="6" key="1">
    <citation type="submission" date="2020-04" db="EMBL/GenBank/DDBJ databases">
        <title>Description of Shewanella salipaludis sp. nov., isolated from a salt marsh.</title>
        <authorList>
            <person name="Park S."/>
            <person name="Yoon J.-H."/>
        </authorList>
    </citation>
    <scope>NUCLEOTIDE SEQUENCE</scope>
    <source>
        <strain evidence="6">SHSM-M6</strain>
    </source>
</reference>
<dbReference type="InterPro" id="IPR036249">
    <property type="entry name" value="Thioredoxin-like_sf"/>
</dbReference>
<dbReference type="InterPro" id="IPR003782">
    <property type="entry name" value="SCO1/SenC"/>
</dbReference>
<dbReference type="Proteomes" id="UP000737113">
    <property type="component" value="Unassembled WGS sequence"/>
</dbReference>
<proteinExistence type="inferred from homology"/>
<dbReference type="PROSITE" id="PS51352">
    <property type="entry name" value="THIOREDOXIN_2"/>
    <property type="match status" value="1"/>
</dbReference>
<feature type="domain" description="Thioredoxin" evidence="5">
    <location>
        <begin position="41"/>
        <end position="212"/>
    </location>
</feature>
<dbReference type="GO" id="GO:0046872">
    <property type="term" value="F:metal ion binding"/>
    <property type="evidence" value="ECO:0007669"/>
    <property type="project" value="UniProtKB-KW"/>
</dbReference>
<evidence type="ECO:0000256" key="1">
    <source>
        <dbReference type="ARBA" id="ARBA00010996"/>
    </source>
</evidence>
<feature type="binding site" evidence="3">
    <location>
        <position position="83"/>
    </location>
    <ligand>
        <name>Cu cation</name>
        <dbReference type="ChEBI" id="CHEBI:23378"/>
    </ligand>
</feature>
<feature type="binding site" evidence="3">
    <location>
        <position position="79"/>
    </location>
    <ligand>
        <name>Cu cation</name>
        <dbReference type="ChEBI" id="CHEBI:23378"/>
    </ligand>
</feature>
<evidence type="ECO:0000259" key="5">
    <source>
        <dbReference type="PROSITE" id="PS51352"/>
    </source>
</evidence>
<evidence type="ECO:0000313" key="6">
    <source>
        <dbReference type="EMBL" id="NMH63952.1"/>
    </source>
</evidence>
<comment type="caution">
    <text evidence="6">The sequence shown here is derived from an EMBL/GenBank/DDBJ whole genome shotgun (WGS) entry which is preliminary data.</text>
</comment>
<comment type="similarity">
    <text evidence="1">Belongs to the SCO1/2 family.</text>
</comment>
<dbReference type="SUPFAM" id="SSF52833">
    <property type="entry name" value="Thioredoxin-like"/>
    <property type="match status" value="1"/>
</dbReference>
<dbReference type="InterPro" id="IPR013766">
    <property type="entry name" value="Thioredoxin_domain"/>
</dbReference>
<protein>
    <submittedName>
        <fullName evidence="6">SCO family protein</fullName>
    </submittedName>
</protein>
<evidence type="ECO:0000256" key="4">
    <source>
        <dbReference type="PIRSR" id="PIRSR603782-2"/>
    </source>
</evidence>
<keyword evidence="7" id="KW-1185">Reference proteome</keyword>
<dbReference type="Gene3D" id="3.40.30.10">
    <property type="entry name" value="Glutaredoxin"/>
    <property type="match status" value="1"/>
</dbReference>
<evidence type="ECO:0000256" key="2">
    <source>
        <dbReference type="ARBA" id="ARBA00023008"/>
    </source>
</evidence>
<keyword evidence="4" id="KW-1015">Disulfide bond</keyword>
<dbReference type="Pfam" id="PF02630">
    <property type="entry name" value="SCO1-SenC"/>
    <property type="match status" value="1"/>
</dbReference>
<name>A0A972JK40_9GAMM</name>
<dbReference type="AlphaFoldDB" id="A0A972JK40"/>
<sequence length="224" mass="25316">MTNKTRFFLTLLALILASAALVLAMTAGQRRVPRLNSGVILVPAEPLPDFELVSDSKGPYTKADLRGKWHLLSYGYTYCPDVCPTTLLTLTQLGHRLDKFGRYQDLNFLFYTIDPNRDTQDKLAEYVAFFGDKITGIRQARLPLAQVFEQALGIKAQIRVNNAGPEEYRVSHGVTLYLINPRAELQAVFTPLKTPLGVSHFDLERLFEDYLTVRRDYLSETGKS</sequence>
<dbReference type="PANTHER" id="PTHR12151:SF25">
    <property type="entry name" value="LINALOOL DEHYDRATASE_ISOMERASE DOMAIN-CONTAINING PROTEIN"/>
    <property type="match status" value="1"/>
</dbReference>
<evidence type="ECO:0000256" key="3">
    <source>
        <dbReference type="PIRSR" id="PIRSR603782-1"/>
    </source>
</evidence>